<organism evidence="2 3">
    <name type="scientific">Aaosphaeria arxii CBS 175.79</name>
    <dbReference type="NCBI Taxonomy" id="1450172"/>
    <lineage>
        <taxon>Eukaryota</taxon>
        <taxon>Fungi</taxon>
        <taxon>Dikarya</taxon>
        <taxon>Ascomycota</taxon>
        <taxon>Pezizomycotina</taxon>
        <taxon>Dothideomycetes</taxon>
        <taxon>Pleosporomycetidae</taxon>
        <taxon>Pleosporales</taxon>
        <taxon>Pleosporales incertae sedis</taxon>
        <taxon>Aaosphaeria</taxon>
    </lineage>
</organism>
<evidence type="ECO:0000256" key="1">
    <source>
        <dbReference type="SAM" id="MobiDB-lite"/>
    </source>
</evidence>
<feature type="compositionally biased region" description="Polar residues" evidence="1">
    <location>
        <begin position="190"/>
        <end position="204"/>
    </location>
</feature>
<evidence type="ECO:0000313" key="2">
    <source>
        <dbReference type="EMBL" id="KAF2016994.1"/>
    </source>
</evidence>
<feature type="region of interest" description="Disordered" evidence="1">
    <location>
        <begin position="1"/>
        <end position="140"/>
    </location>
</feature>
<gene>
    <name evidence="2" type="ORF">BU24DRAFT_460094</name>
</gene>
<keyword evidence="3" id="KW-1185">Reference proteome</keyword>
<feature type="compositionally biased region" description="Polar residues" evidence="1">
    <location>
        <begin position="44"/>
        <end position="63"/>
    </location>
</feature>
<name>A0A6A5XXJ8_9PLEO</name>
<dbReference type="Proteomes" id="UP000799778">
    <property type="component" value="Unassembled WGS sequence"/>
</dbReference>
<proteinExistence type="predicted"/>
<feature type="compositionally biased region" description="Basic and acidic residues" evidence="1">
    <location>
        <begin position="121"/>
        <end position="133"/>
    </location>
</feature>
<protein>
    <submittedName>
        <fullName evidence="2">Uncharacterized protein</fullName>
    </submittedName>
</protein>
<accession>A0A6A5XXJ8</accession>
<sequence length="428" mass="47591">MAWRNGKWTTSGPGYGTRLPEHDHENSDNPRIGDLANDLDGLGINNSSRTGSTPVDTSLTSAPPRSARSRFFGSNNIYGSLADNDNDDDSQEDLSPGIDAKGLDFSVKAHGDGQSGTNAPESRDDANQERSPEFGDSGSYSLNLARQLNQVVNNKNARPNTNSPNKGRDSSSPRQAIVPYGMIDQRVNTRHGSNVDPSKKPSSGHSRHPGRRGYTAQNPTSNTWHSQDAMLMQEFIVLRNSMRRLFKHSDVAKWKHGDYLAHKQAQAQAEMERRAEKTENGKILRASPTLQQNPLDQVTHDLCSQLLAGLHFQGNISLVLGLPTIWCENWTDGKEEIAPWPSIAELKWEGDDRAKTNVGRYPPIPREMGAPGIVWSQLQMVEQYPLDQVSLIPTMEDIYAPIEEIEDEVKYDLIPRSLEIAIEKYLES</sequence>
<reference evidence="2" key="1">
    <citation type="journal article" date="2020" name="Stud. Mycol.">
        <title>101 Dothideomycetes genomes: a test case for predicting lifestyles and emergence of pathogens.</title>
        <authorList>
            <person name="Haridas S."/>
            <person name="Albert R."/>
            <person name="Binder M."/>
            <person name="Bloem J."/>
            <person name="Labutti K."/>
            <person name="Salamov A."/>
            <person name="Andreopoulos B."/>
            <person name="Baker S."/>
            <person name="Barry K."/>
            <person name="Bills G."/>
            <person name="Bluhm B."/>
            <person name="Cannon C."/>
            <person name="Castanera R."/>
            <person name="Culley D."/>
            <person name="Daum C."/>
            <person name="Ezra D."/>
            <person name="Gonzalez J."/>
            <person name="Henrissat B."/>
            <person name="Kuo A."/>
            <person name="Liang C."/>
            <person name="Lipzen A."/>
            <person name="Lutzoni F."/>
            <person name="Magnuson J."/>
            <person name="Mondo S."/>
            <person name="Nolan M."/>
            <person name="Ohm R."/>
            <person name="Pangilinan J."/>
            <person name="Park H.-J."/>
            <person name="Ramirez L."/>
            <person name="Alfaro M."/>
            <person name="Sun H."/>
            <person name="Tritt A."/>
            <person name="Yoshinaga Y."/>
            <person name="Zwiers L.-H."/>
            <person name="Turgeon B."/>
            <person name="Goodwin S."/>
            <person name="Spatafora J."/>
            <person name="Crous P."/>
            <person name="Grigoriev I."/>
        </authorList>
    </citation>
    <scope>NUCLEOTIDE SEQUENCE</scope>
    <source>
        <strain evidence="2">CBS 175.79</strain>
    </source>
</reference>
<dbReference type="AlphaFoldDB" id="A0A6A5XXJ8"/>
<dbReference type="RefSeq" id="XP_033385333.1">
    <property type="nucleotide sequence ID" value="XM_033531789.1"/>
</dbReference>
<feature type="compositionally biased region" description="Polar residues" evidence="1">
    <location>
        <begin position="152"/>
        <end position="165"/>
    </location>
</feature>
<feature type="region of interest" description="Disordered" evidence="1">
    <location>
        <begin position="152"/>
        <end position="222"/>
    </location>
</feature>
<dbReference type="GeneID" id="54289186"/>
<feature type="compositionally biased region" description="Basic and acidic residues" evidence="1">
    <location>
        <begin position="19"/>
        <end position="28"/>
    </location>
</feature>
<evidence type="ECO:0000313" key="3">
    <source>
        <dbReference type="Proteomes" id="UP000799778"/>
    </source>
</evidence>
<dbReference type="EMBL" id="ML978068">
    <property type="protein sequence ID" value="KAF2016994.1"/>
    <property type="molecule type" value="Genomic_DNA"/>
</dbReference>
<dbReference type="OrthoDB" id="5305306at2759"/>